<dbReference type="Pfam" id="PF00988">
    <property type="entry name" value="CPSase_sm_chain"/>
    <property type="match status" value="1"/>
</dbReference>
<dbReference type="InterPro" id="IPR035686">
    <property type="entry name" value="CPSase_GATase1"/>
</dbReference>
<dbReference type="SMART" id="SM01097">
    <property type="entry name" value="CPSase_sm_chain"/>
    <property type="match status" value="1"/>
</dbReference>
<comment type="catalytic activity">
    <reaction evidence="9 11">
        <text>hydrogencarbonate + L-glutamine + 2 ATP + H2O = carbamoyl phosphate + L-glutamate + 2 ADP + phosphate + 2 H(+)</text>
        <dbReference type="Rhea" id="RHEA:18633"/>
        <dbReference type="ChEBI" id="CHEBI:15377"/>
        <dbReference type="ChEBI" id="CHEBI:15378"/>
        <dbReference type="ChEBI" id="CHEBI:17544"/>
        <dbReference type="ChEBI" id="CHEBI:29985"/>
        <dbReference type="ChEBI" id="CHEBI:30616"/>
        <dbReference type="ChEBI" id="CHEBI:43474"/>
        <dbReference type="ChEBI" id="CHEBI:58228"/>
        <dbReference type="ChEBI" id="CHEBI:58359"/>
        <dbReference type="ChEBI" id="CHEBI:456216"/>
        <dbReference type="EC" id="6.3.5.5"/>
    </reaction>
</comment>
<feature type="active site" evidence="11">
    <location>
        <position position="344"/>
    </location>
</feature>
<feature type="region of interest" description="CPSase" evidence="11">
    <location>
        <begin position="1"/>
        <end position="179"/>
    </location>
</feature>
<keyword evidence="4 11" id="KW-0436">Ligase</keyword>
<dbReference type="FunFam" id="3.50.30.20:FF:000001">
    <property type="entry name" value="Carbamoyl-phosphate synthase small chain"/>
    <property type="match status" value="1"/>
</dbReference>
<keyword evidence="8 11" id="KW-0665">Pyrimidine biosynthesis</keyword>
<evidence type="ECO:0000256" key="3">
    <source>
        <dbReference type="ARBA" id="ARBA00007800"/>
    </source>
</evidence>
<keyword evidence="7 11" id="KW-0315">Glutamine amidotransferase</keyword>
<comment type="pathway">
    <text evidence="1 11">Pyrimidine metabolism; UMP biosynthesis via de novo pathway; (S)-dihydroorotate from bicarbonate: step 1/3.</text>
</comment>
<dbReference type="InterPro" id="IPR050472">
    <property type="entry name" value="Anth_synth/Amidotransfase"/>
</dbReference>
<evidence type="ECO:0000259" key="12">
    <source>
        <dbReference type="SMART" id="SM01097"/>
    </source>
</evidence>
<dbReference type="PROSITE" id="PS51273">
    <property type="entry name" value="GATASE_TYPE_1"/>
    <property type="match status" value="1"/>
</dbReference>
<evidence type="ECO:0000256" key="7">
    <source>
        <dbReference type="ARBA" id="ARBA00022962"/>
    </source>
</evidence>
<dbReference type="PRINTS" id="PR00097">
    <property type="entry name" value="ANTSNTHASEII"/>
</dbReference>
<comment type="similarity">
    <text evidence="3 11">Belongs to the CarA family.</text>
</comment>
<comment type="caution">
    <text evidence="11">Lacks conserved residue(s) required for the propagation of feature annotation.</text>
</comment>
<feature type="active site" description="Nucleophile" evidence="11">
    <location>
        <position position="258"/>
    </location>
</feature>
<feature type="binding site" evidence="11">
    <location>
        <position position="305"/>
    </location>
    <ligand>
        <name>L-glutamine</name>
        <dbReference type="ChEBI" id="CHEBI:58359"/>
    </ligand>
</feature>
<dbReference type="GO" id="GO:0004088">
    <property type="term" value="F:carbamoyl-phosphate synthase (glutamine-hydrolyzing) activity"/>
    <property type="evidence" value="ECO:0007669"/>
    <property type="project" value="UniProtKB-UniRule"/>
</dbReference>
<dbReference type="InterPro" id="IPR017926">
    <property type="entry name" value="GATASE"/>
</dbReference>
<evidence type="ECO:0000256" key="5">
    <source>
        <dbReference type="ARBA" id="ARBA00022741"/>
    </source>
</evidence>
<evidence type="ECO:0000256" key="10">
    <source>
        <dbReference type="ARBA" id="ARBA00049285"/>
    </source>
</evidence>
<comment type="subunit">
    <text evidence="11">Composed of two chains; the small (or glutamine) chain promotes the hydrolysis of glutamine to ammonia, which is used by the large (or ammonia) chain to synthesize carbamoyl phosphate. Tetramer of heterodimers (alpha,beta)4.</text>
</comment>
<dbReference type="InterPro" id="IPR036480">
    <property type="entry name" value="CarbP_synth_ssu_N_sf"/>
</dbReference>
<dbReference type="PRINTS" id="PR00096">
    <property type="entry name" value="GATASE"/>
</dbReference>
<keyword evidence="11" id="KW-0028">Amino-acid biosynthesis</keyword>
<dbReference type="SUPFAM" id="SSF52317">
    <property type="entry name" value="Class I glutamine amidotransferase-like"/>
    <property type="match status" value="1"/>
</dbReference>
<dbReference type="OrthoDB" id="5288626at2"/>
<accession>A0A6N6VRC1</accession>
<keyword evidence="6 11" id="KW-0067">ATP-binding</keyword>
<evidence type="ECO:0000256" key="4">
    <source>
        <dbReference type="ARBA" id="ARBA00022598"/>
    </source>
</evidence>
<dbReference type="PRINTS" id="PR00099">
    <property type="entry name" value="CPSGATASE"/>
</dbReference>
<dbReference type="GO" id="GO:0006541">
    <property type="term" value="P:glutamine metabolic process"/>
    <property type="evidence" value="ECO:0007669"/>
    <property type="project" value="InterPro"/>
</dbReference>
<dbReference type="PANTHER" id="PTHR43418">
    <property type="entry name" value="MULTIFUNCTIONAL TRYPTOPHAN BIOSYNTHESIS PROTEIN-RELATED"/>
    <property type="match status" value="1"/>
</dbReference>
<evidence type="ECO:0000256" key="6">
    <source>
        <dbReference type="ARBA" id="ARBA00022840"/>
    </source>
</evidence>
<feature type="binding site" evidence="11">
    <location>
        <position position="302"/>
    </location>
    <ligand>
        <name>L-glutamine</name>
        <dbReference type="ChEBI" id="CHEBI:58359"/>
    </ligand>
</feature>
<dbReference type="CDD" id="cd01744">
    <property type="entry name" value="GATase1_CPSase"/>
    <property type="match status" value="1"/>
</dbReference>
<comment type="caution">
    <text evidence="13">The sequence shown here is derived from an EMBL/GenBank/DDBJ whole genome shotgun (WGS) entry which is preliminary data.</text>
</comment>
<dbReference type="GO" id="GO:0006207">
    <property type="term" value="P:'de novo' pyrimidine nucleobase biosynthetic process"/>
    <property type="evidence" value="ECO:0007669"/>
    <property type="project" value="InterPro"/>
</dbReference>
<dbReference type="NCBIfam" id="TIGR01368">
    <property type="entry name" value="CPSaseIIsmall"/>
    <property type="match status" value="1"/>
</dbReference>
<dbReference type="Gene3D" id="3.40.50.880">
    <property type="match status" value="1"/>
</dbReference>
<evidence type="ECO:0000256" key="1">
    <source>
        <dbReference type="ARBA" id="ARBA00004812"/>
    </source>
</evidence>
<evidence type="ECO:0000256" key="2">
    <source>
        <dbReference type="ARBA" id="ARBA00005077"/>
    </source>
</evidence>
<feature type="domain" description="Carbamoyl-phosphate synthase small subunit N-terminal" evidence="12">
    <location>
        <begin position="1"/>
        <end position="131"/>
    </location>
</feature>
<proteinExistence type="inferred from homology"/>
<keyword evidence="11" id="KW-0055">Arginine biosynthesis</keyword>
<dbReference type="InterPro" id="IPR029062">
    <property type="entry name" value="Class_I_gatase-like"/>
</dbReference>
<protein>
    <recommendedName>
        <fullName evidence="11">Carbamoyl phosphate synthase small chain</fullName>
        <ecNumber evidence="11">6.3.5.5</ecNumber>
    </recommendedName>
    <alternativeName>
        <fullName evidence="11">Carbamoyl phosphate synthetase glutamine chain</fullName>
    </alternativeName>
</protein>
<name>A0A6N6VRC1_9BACT</name>
<feature type="binding site" evidence="11">
    <location>
        <position position="259"/>
    </location>
    <ligand>
        <name>L-glutamine</name>
        <dbReference type="ChEBI" id="CHEBI:58359"/>
    </ligand>
</feature>
<comment type="function">
    <text evidence="11">Small subunit of the glutamine-dependent carbamoyl phosphate synthetase (CPSase). CPSase catalyzes the formation of carbamoyl phosphate from the ammonia moiety of glutamine, carbonate, and phosphate donated by ATP, constituting the first step of 2 biosynthetic pathways, one leading to arginine and/or urea and the other to pyrimidine nucleotides. The small subunit (glutamine amidotransferase) binds and cleaves glutamine to supply the large subunit with the substrate ammonia.</text>
</comment>
<gene>
    <name evidence="11 13" type="primary">carA</name>
    <name evidence="13" type="ORF">GCL60_13475</name>
</gene>
<dbReference type="GO" id="GO:0044205">
    <property type="term" value="P:'de novo' UMP biosynthetic process"/>
    <property type="evidence" value="ECO:0007669"/>
    <property type="project" value="UniProtKB-UniRule"/>
</dbReference>
<dbReference type="GO" id="GO:0006526">
    <property type="term" value="P:L-arginine biosynthetic process"/>
    <property type="evidence" value="ECO:0007669"/>
    <property type="project" value="UniProtKB-UniRule"/>
</dbReference>
<sequence>MRASLLLEDGTVFHGQGLGIKTDIVGEIVFNTAMSGYEEVISDPSYLGQIVLFTTSYIGNTGITREDLESHKMFAEGMICKNISLIPDNHRSKISLDCYLKEQNKCAIYDIDTRLITHKIREKGCMSAILSTEDHDILSLTKKLNKFQKLSQTNAVEIYHQENPIPKVPYFNKNISKKYKVAVLDFGIKQGILNSLTELNCEPVFFSPSSSIEDIKAIQPDGIFFSNGPGDPTILAKETNIISVMKELLASYPCFGICLGHQLIGLSFGASIEKLRFGHHAINHPVKSLNPESPKVLITSQNHNYIVNIENISNIFEATYIHLNDGTLAGMKHKNLPIYSVQFHPESNPGPRDAEPIFNDFINSMQMNRI</sequence>
<feature type="binding site" evidence="11">
    <location>
        <position position="262"/>
    </location>
    <ligand>
        <name>L-glutamine</name>
        <dbReference type="ChEBI" id="CHEBI:58359"/>
    </ligand>
</feature>
<dbReference type="UniPathway" id="UPA00070">
    <property type="reaction ID" value="UER00115"/>
</dbReference>
<dbReference type="EMBL" id="WFLM01000005">
    <property type="protein sequence ID" value="KAB8036850.1"/>
    <property type="molecule type" value="Genomic_DNA"/>
</dbReference>
<evidence type="ECO:0000313" key="14">
    <source>
        <dbReference type="Proteomes" id="UP000437748"/>
    </source>
</evidence>
<dbReference type="NCBIfam" id="NF009475">
    <property type="entry name" value="PRK12838.1"/>
    <property type="match status" value="1"/>
</dbReference>
<comment type="catalytic activity">
    <reaction evidence="10 11">
        <text>L-glutamine + H2O = L-glutamate + NH4(+)</text>
        <dbReference type="Rhea" id="RHEA:15889"/>
        <dbReference type="ChEBI" id="CHEBI:15377"/>
        <dbReference type="ChEBI" id="CHEBI:28938"/>
        <dbReference type="ChEBI" id="CHEBI:29985"/>
        <dbReference type="ChEBI" id="CHEBI:58359"/>
    </reaction>
</comment>
<evidence type="ECO:0000256" key="8">
    <source>
        <dbReference type="ARBA" id="ARBA00022975"/>
    </source>
</evidence>
<dbReference type="SUPFAM" id="SSF52021">
    <property type="entry name" value="Carbamoyl phosphate synthetase, small subunit N-terminal domain"/>
    <property type="match status" value="1"/>
</dbReference>
<dbReference type="AlphaFoldDB" id="A0A6N6VRC1"/>
<dbReference type="Gene3D" id="3.50.30.20">
    <property type="entry name" value="Carbamoyl-phosphate synthase small subunit, N-terminal domain"/>
    <property type="match status" value="1"/>
</dbReference>
<feature type="active site" evidence="11">
    <location>
        <position position="346"/>
    </location>
</feature>
<dbReference type="InterPro" id="IPR002474">
    <property type="entry name" value="CarbamoylP_synth_ssu_N"/>
</dbReference>
<feature type="binding site" evidence="11">
    <location>
        <position position="45"/>
    </location>
    <ligand>
        <name>L-glutamine</name>
        <dbReference type="ChEBI" id="CHEBI:58359"/>
    </ligand>
</feature>
<keyword evidence="14" id="KW-1185">Reference proteome</keyword>
<dbReference type="HAMAP" id="MF_01209">
    <property type="entry name" value="CPSase_S_chain"/>
    <property type="match status" value="1"/>
</dbReference>
<dbReference type="InterPro" id="IPR006274">
    <property type="entry name" value="CarbamoylP_synth_ssu"/>
</dbReference>
<dbReference type="Proteomes" id="UP000437748">
    <property type="component" value="Unassembled WGS sequence"/>
</dbReference>
<dbReference type="Pfam" id="PF00117">
    <property type="entry name" value="GATase"/>
    <property type="match status" value="1"/>
</dbReference>
<evidence type="ECO:0000256" key="9">
    <source>
        <dbReference type="ARBA" id="ARBA00048816"/>
    </source>
</evidence>
<evidence type="ECO:0000256" key="11">
    <source>
        <dbReference type="HAMAP-Rule" id="MF_01209"/>
    </source>
</evidence>
<dbReference type="PANTHER" id="PTHR43418:SF7">
    <property type="entry name" value="CARBAMOYL-PHOSPHATE SYNTHASE SMALL CHAIN"/>
    <property type="match status" value="1"/>
</dbReference>
<evidence type="ECO:0000313" key="13">
    <source>
        <dbReference type="EMBL" id="KAB8036850.1"/>
    </source>
</evidence>
<dbReference type="GO" id="GO:0005524">
    <property type="term" value="F:ATP binding"/>
    <property type="evidence" value="ECO:0007669"/>
    <property type="project" value="UniProtKB-UniRule"/>
</dbReference>
<reference evidence="13 14" key="1">
    <citation type="submission" date="2019-10" db="EMBL/GenBank/DDBJ databases">
        <title>New species of Slilvanegrellaceae.</title>
        <authorList>
            <person name="Pitt A."/>
            <person name="Hahn M.W."/>
        </authorList>
    </citation>
    <scope>NUCLEOTIDE SEQUENCE [LARGE SCALE GENOMIC DNA]</scope>
    <source>
        <strain evidence="13 14">SP-Ram-0.45-NSY-1</strain>
    </source>
</reference>
<feature type="binding site" evidence="11">
    <location>
        <position position="230"/>
    </location>
    <ligand>
        <name>L-glutamine</name>
        <dbReference type="ChEBI" id="CHEBI:58359"/>
    </ligand>
</feature>
<dbReference type="EC" id="6.3.5.5" evidence="11"/>
<organism evidence="13 14">
    <name type="scientific">Silvanigrella paludirubra</name>
    <dbReference type="NCBI Taxonomy" id="2499159"/>
    <lineage>
        <taxon>Bacteria</taxon>
        <taxon>Pseudomonadati</taxon>
        <taxon>Bdellovibrionota</taxon>
        <taxon>Oligoflexia</taxon>
        <taxon>Silvanigrellales</taxon>
        <taxon>Silvanigrellaceae</taxon>
        <taxon>Silvanigrella</taxon>
    </lineage>
</organism>
<dbReference type="UniPathway" id="UPA00068">
    <property type="reaction ID" value="UER00171"/>
</dbReference>
<comment type="pathway">
    <text evidence="2 11">Amino-acid biosynthesis; L-arginine biosynthesis; carbamoyl phosphate from bicarbonate: step 1/1.</text>
</comment>
<keyword evidence="5 11" id="KW-0547">Nucleotide-binding</keyword>
<dbReference type="RefSeq" id="WP_153421265.1">
    <property type="nucleotide sequence ID" value="NZ_WFLM01000005.1"/>
</dbReference>
<feature type="binding site" evidence="11">
    <location>
        <position position="228"/>
    </location>
    <ligand>
        <name>L-glutamine</name>
        <dbReference type="ChEBI" id="CHEBI:58359"/>
    </ligand>
</feature>